<dbReference type="PANTHER" id="PTHR47074:SF11">
    <property type="entry name" value="REVERSE TRANSCRIPTASE-LIKE PROTEIN"/>
    <property type="match status" value="1"/>
</dbReference>
<dbReference type="InterPro" id="IPR052929">
    <property type="entry name" value="RNase_H-like_EbsB-rel"/>
</dbReference>
<feature type="domain" description="RNase H type-1" evidence="1">
    <location>
        <begin position="45"/>
        <end position="95"/>
    </location>
</feature>
<protein>
    <recommendedName>
        <fullName evidence="1">RNase H type-1 domain-containing protein</fullName>
    </recommendedName>
</protein>
<evidence type="ECO:0000259" key="1">
    <source>
        <dbReference type="Pfam" id="PF13456"/>
    </source>
</evidence>
<dbReference type="AlphaFoldDB" id="A0A498JPP9"/>
<comment type="caution">
    <text evidence="2">The sequence shown here is derived from an EMBL/GenBank/DDBJ whole genome shotgun (WGS) entry which is preliminary data.</text>
</comment>
<dbReference type="Pfam" id="PF13456">
    <property type="entry name" value="RVT_3"/>
    <property type="match status" value="1"/>
</dbReference>
<dbReference type="EMBL" id="RDQH01000332">
    <property type="protein sequence ID" value="RXH97026.1"/>
    <property type="molecule type" value="Genomic_DNA"/>
</dbReference>
<dbReference type="Proteomes" id="UP000290289">
    <property type="component" value="Chromosome 6"/>
</dbReference>
<evidence type="ECO:0000313" key="3">
    <source>
        <dbReference type="Proteomes" id="UP000290289"/>
    </source>
</evidence>
<dbReference type="PANTHER" id="PTHR47074">
    <property type="entry name" value="BNAC02G40300D PROTEIN"/>
    <property type="match status" value="1"/>
</dbReference>
<organism evidence="2 3">
    <name type="scientific">Malus domestica</name>
    <name type="common">Apple</name>
    <name type="synonym">Pyrus malus</name>
    <dbReference type="NCBI Taxonomy" id="3750"/>
    <lineage>
        <taxon>Eukaryota</taxon>
        <taxon>Viridiplantae</taxon>
        <taxon>Streptophyta</taxon>
        <taxon>Embryophyta</taxon>
        <taxon>Tracheophyta</taxon>
        <taxon>Spermatophyta</taxon>
        <taxon>Magnoliopsida</taxon>
        <taxon>eudicotyledons</taxon>
        <taxon>Gunneridae</taxon>
        <taxon>Pentapetalae</taxon>
        <taxon>rosids</taxon>
        <taxon>fabids</taxon>
        <taxon>Rosales</taxon>
        <taxon>Rosaceae</taxon>
        <taxon>Amygdaloideae</taxon>
        <taxon>Maleae</taxon>
        <taxon>Malus</taxon>
    </lineage>
</organism>
<sequence>MCAANAIHRRHKFVSSNSVQHGDRTQLLALPKWLSPPTGYIKMNIGGSWNRDRRVAGFGIIVRGNTDNFVAAKCGCLEDAFSPLQVEAMVVREGLI</sequence>
<evidence type="ECO:0000313" key="2">
    <source>
        <dbReference type="EMBL" id="RXH97026.1"/>
    </source>
</evidence>
<proteinExistence type="predicted"/>
<reference evidence="2 3" key="1">
    <citation type="submission" date="2018-10" db="EMBL/GenBank/DDBJ databases">
        <title>A high-quality apple genome assembly.</title>
        <authorList>
            <person name="Hu J."/>
        </authorList>
    </citation>
    <scope>NUCLEOTIDE SEQUENCE [LARGE SCALE GENOMIC DNA]</scope>
    <source>
        <strain evidence="3">cv. HFTH1</strain>
        <tissue evidence="2">Young leaf</tissue>
    </source>
</reference>
<dbReference type="GO" id="GO:0003676">
    <property type="term" value="F:nucleic acid binding"/>
    <property type="evidence" value="ECO:0007669"/>
    <property type="project" value="InterPro"/>
</dbReference>
<keyword evidence="3" id="KW-1185">Reference proteome</keyword>
<gene>
    <name evidence="2" type="ORF">DVH24_035694</name>
</gene>
<name>A0A498JPP9_MALDO</name>
<accession>A0A498JPP9</accession>
<dbReference type="InterPro" id="IPR002156">
    <property type="entry name" value="RNaseH_domain"/>
</dbReference>
<dbReference type="GO" id="GO:0004523">
    <property type="term" value="F:RNA-DNA hybrid ribonuclease activity"/>
    <property type="evidence" value="ECO:0007669"/>
    <property type="project" value="InterPro"/>
</dbReference>